<evidence type="ECO:0000313" key="2">
    <source>
        <dbReference type="EMBL" id="RZC59908.1"/>
    </source>
</evidence>
<feature type="region of interest" description="Disordered" evidence="1">
    <location>
        <begin position="462"/>
        <end position="494"/>
    </location>
</feature>
<dbReference type="PANTHER" id="PTHR33673:SF3">
    <property type="entry name" value="SUPPRESSOR SRP40-LIKE PROTEIN"/>
    <property type="match status" value="1"/>
</dbReference>
<reference evidence="2 3" key="1">
    <citation type="journal article" date="2018" name="Science">
        <title>The opium poppy genome and morphinan production.</title>
        <authorList>
            <person name="Guo L."/>
            <person name="Winzer T."/>
            <person name="Yang X."/>
            <person name="Li Y."/>
            <person name="Ning Z."/>
            <person name="He Z."/>
            <person name="Teodor R."/>
            <person name="Lu Y."/>
            <person name="Bowser T.A."/>
            <person name="Graham I.A."/>
            <person name="Ye K."/>
        </authorList>
    </citation>
    <scope>NUCLEOTIDE SEQUENCE [LARGE SCALE GENOMIC DNA]</scope>
    <source>
        <strain evidence="3">cv. HN1</strain>
        <tissue evidence="2">Leaves</tissue>
    </source>
</reference>
<gene>
    <name evidence="2" type="ORF">C5167_007209</name>
</gene>
<dbReference type="Gramene" id="RZC59908">
    <property type="protein sequence ID" value="RZC59908"/>
    <property type="gene ID" value="C5167_007209"/>
</dbReference>
<protein>
    <submittedName>
        <fullName evidence="2">Uncharacterized protein</fullName>
    </submittedName>
</protein>
<feature type="compositionally biased region" description="Low complexity" evidence="1">
    <location>
        <begin position="35"/>
        <end position="55"/>
    </location>
</feature>
<organism evidence="2 3">
    <name type="scientific">Papaver somniferum</name>
    <name type="common">Opium poppy</name>
    <dbReference type="NCBI Taxonomy" id="3469"/>
    <lineage>
        <taxon>Eukaryota</taxon>
        <taxon>Viridiplantae</taxon>
        <taxon>Streptophyta</taxon>
        <taxon>Embryophyta</taxon>
        <taxon>Tracheophyta</taxon>
        <taxon>Spermatophyta</taxon>
        <taxon>Magnoliopsida</taxon>
        <taxon>Ranunculales</taxon>
        <taxon>Papaveraceae</taxon>
        <taxon>Papaveroideae</taxon>
        <taxon>Papaver</taxon>
    </lineage>
</organism>
<proteinExistence type="predicted"/>
<feature type="region of interest" description="Disordered" evidence="1">
    <location>
        <begin position="1"/>
        <end position="80"/>
    </location>
</feature>
<name>A0A4Y7JJE3_PAPSO</name>
<keyword evidence="3" id="KW-1185">Reference proteome</keyword>
<dbReference type="Proteomes" id="UP000316621">
    <property type="component" value="Chromosome 4"/>
</dbReference>
<dbReference type="EMBL" id="CM010718">
    <property type="protein sequence ID" value="RZC59908.1"/>
    <property type="molecule type" value="Genomic_DNA"/>
</dbReference>
<feature type="compositionally biased region" description="Polar residues" evidence="1">
    <location>
        <begin position="16"/>
        <end position="32"/>
    </location>
</feature>
<feature type="compositionally biased region" description="Basic and acidic residues" evidence="1">
    <location>
        <begin position="1"/>
        <end position="15"/>
    </location>
</feature>
<evidence type="ECO:0000256" key="1">
    <source>
        <dbReference type="SAM" id="MobiDB-lite"/>
    </source>
</evidence>
<dbReference type="AlphaFoldDB" id="A0A4Y7JJE3"/>
<dbReference type="PANTHER" id="PTHR33673">
    <property type="entry name" value="SUPPRESSOR SRP40-LIKE PROTEIN"/>
    <property type="match status" value="1"/>
</dbReference>
<evidence type="ECO:0000313" key="3">
    <source>
        <dbReference type="Proteomes" id="UP000316621"/>
    </source>
</evidence>
<accession>A0A4Y7JJE3</accession>
<sequence>MNSMMEFRDGRHDSNNHSMTKSETTLSESDLLTPSKKSGSSYSPSSPSSSSSGSSFDEGFFQLEGTKDNTSQTGTHKLGENTHLALTNGHDKEDIPIIVFSPKSQGSDLGSLGPASPRYVSSGLVKQSPPIQVMGRTDNFENSYRIPSSVFSRSKSTTPQEWSVASNESLFSIHVGNNSFSREQMAFLGKSGELVYPLTKSGELVYPPLNKSGELKSPDSKSSGELVYPHSGEFISYQTSAPQDSTVVKSDNNTLNLGEELGVTEAAAETMKEVLRVTAEDRYKENAPTEAVRLSFSISPRSDESGTSVQSFAFPMITNVRNGFALSRDCLEGERSVQGHPATVVHGHPATVVHGHPATVVHGRPAAVVHGRPAAVVHGRPATVVHGHPATVVHGHPATVVHGHPATVSTVDGRSATVPGHPAPVVTVVGRSATIQTVAESFVVDLEPPNGNWFLCRLTAGDRGKSSSAKTDPELQQLEQHTPSKDIPAAPNTLGSRCKRKRVMIDEEEEQQQQQKKKKQKKISSSSCPYLPQELVVENILTRLSVRDAQLGSLVSVSIGTILLLMTMDLLGLI</sequence>